<dbReference type="Pfam" id="PF00454">
    <property type="entry name" value="PI3_PI4_kinase"/>
    <property type="match status" value="1"/>
</dbReference>
<keyword evidence="6" id="KW-0067">ATP-binding</keyword>
<keyword evidence="4" id="KW-0547">Nucleotide-binding</keyword>
<reference evidence="9 10" key="1">
    <citation type="submission" date="2019-07" db="EMBL/GenBank/DDBJ databases">
        <title>WGS assembly of Gossypium mustelinum.</title>
        <authorList>
            <person name="Chen Z.J."/>
            <person name="Sreedasyam A."/>
            <person name="Ando A."/>
            <person name="Song Q."/>
            <person name="De L."/>
            <person name="Hulse-Kemp A."/>
            <person name="Ding M."/>
            <person name="Ye W."/>
            <person name="Kirkbride R."/>
            <person name="Jenkins J."/>
            <person name="Plott C."/>
            <person name="Lovell J."/>
            <person name="Lin Y.-M."/>
            <person name="Vaughn R."/>
            <person name="Liu B."/>
            <person name="Li W."/>
            <person name="Simpson S."/>
            <person name="Scheffler B."/>
            <person name="Saski C."/>
            <person name="Grover C."/>
            <person name="Hu G."/>
            <person name="Conover J."/>
            <person name="Carlson J."/>
            <person name="Shu S."/>
            <person name="Boston L."/>
            <person name="Williams M."/>
            <person name="Peterson D."/>
            <person name="Mcgee K."/>
            <person name="Jones D."/>
            <person name="Wendel J."/>
            <person name="Stelly D."/>
            <person name="Grimwood J."/>
            <person name="Schmutz J."/>
        </authorList>
    </citation>
    <scope>NUCLEOTIDE SEQUENCE [LARGE SCALE GENOMIC DNA]</scope>
    <source>
        <strain evidence="9">1408120.09</strain>
    </source>
</reference>
<evidence type="ECO:0000256" key="4">
    <source>
        <dbReference type="ARBA" id="ARBA00022741"/>
    </source>
</evidence>
<comment type="similarity">
    <text evidence="1">Belongs to the PI3/PI4-kinase family. Type II PI4K subfamily.</text>
</comment>
<dbReference type="EMBL" id="CM017660">
    <property type="protein sequence ID" value="TYI49855.1"/>
    <property type="molecule type" value="Genomic_DNA"/>
</dbReference>
<organism evidence="9 10">
    <name type="scientific">Gossypium mustelinum</name>
    <name type="common">Cotton</name>
    <name type="synonym">Gossypium caicoense</name>
    <dbReference type="NCBI Taxonomy" id="34275"/>
    <lineage>
        <taxon>Eukaryota</taxon>
        <taxon>Viridiplantae</taxon>
        <taxon>Streptophyta</taxon>
        <taxon>Embryophyta</taxon>
        <taxon>Tracheophyta</taxon>
        <taxon>Spermatophyta</taxon>
        <taxon>Magnoliopsida</taxon>
        <taxon>eudicotyledons</taxon>
        <taxon>Gunneridae</taxon>
        <taxon>Pentapetalae</taxon>
        <taxon>rosids</taxon>
        <taxon>malvids</taxon>
        <taxon>Malvales</taxon>
        <taxon>Malvaceae</taxon>
        <taxon>Malvoideae</taxon>
        <taxon>Gossypium</taxon>
    </lineage>
</organism>
<protein>
    <recommendedName>
        <fullName evidence="2">1-phosphatidylinositol 4-kinase</fullName>
        <ecNumber evidence="2">2.7.1.67</ecNumber>
    </recommendedName>
</protein>
<proteinExistence type="inferred from homology"/>
<dbReference type="Gene3D" id="3.10.20.90">
    <property type="entry name" value="Phosphatidylinositol 3-kinase Catalytic Subunit, Chain A, domain 1"/>
    <property type="match status" value="1"/>
</dbReference>
<dbReference type="PANTHER" id="PTHR45800:SF12">
    <property type="entry name" value="1-PHOSPHATIDYLINOSITOL 4-KINASE"/>
    <property type="match status" value="1"/>
</dbReference>
<keyword evidence="5" id="KW-0418">Kinase</keyword>
<gene>
    <name evidence="9" type="ORF">E1A91_D12G062900v1</name>
</gene>
<evidence type="ECO:0000259" key="7">
    <source>
        <dbReference type="PROSITE" id="PS50053"/>
    </source>
</evidence>
<evidence type="ECO:0000256" key="3">
    <source>
        <dbReference type="ARBA" id="ARBA00022679"/>
    </source>
</evidence>
<dbReference type="InterPro" id="IPR000403">
    <property type="entry name" value="PI3/4_kinase_cat_dom"/>
</dbReference>
<evidence type="ECO:0000256" key="2">
    <source>
        <dbReference type="ARBA" id="ARBA00012169"/>
    </source>
</evidence>
<evidence type="ECO:0000259" key="8">
    <source>
        <dbReference type="PROSITE" id="PS50290"/>
    </source>
</evidence>
<dbReference type="AlphaFoldDB" id="A0A5D2S9Y4"/>
<sequence>MAVAAFKGLFNSKFHGNKMMERKSSGRRRVFVQTETGSVLGIELDRSDNAHTVKRKLQIALNVPIEERSLIFGDVVLKNDLSTVRNDFPLLLTKNFMHRSSSTPCLSPTGKDVQQRDQSGPIELLVCSDHFSRIRKLVREIVEAMKFGIDPIPVCGGLGGAYYFRDCQGENCAIVKPTDEEPYAPNNPKGFIGKALGQPGLKRSVRVGETGFREVAAYLLDYDHFANVPSTALVKVTHSIFNVNGEVNGTKQQERKEFSKIASLQQFIPHDFDASDYGTSSFPVGALHKIGILDIRILNTDRHAGNPLVRKIDGGGGLDQVELVPIDHGLCLPENLEDPYFEWIHWPQASIPFSEDELEYISHLDPFRDSELLRMELPVIREACLRVLVVCTIFLKEAAISGLCLAEIGEMMSREFRGQQEEPSELEFICIEARRLLEERNMLSDNVRAVENEFQFEIDCEEESDITYNLEKKLAPQACWPLGGNIRNPLSKVEENVEECTEEDGNIIPPRSDEYAFTAQEKAPTVPRLSMSMKNVSIGDKSWKHENVMQKNGYLSGTSSGNRSVNEQFAGSTRFVKLADMSEEEWVQYLENFQHLVCLAFSNRKSASVGQRRRQRLGTSCQF</sequence>
<accession>A0A5D2S9Y4</accession>
<dbReference type="PROSITE" id="PS50053">
    <property type="entry name" value="UBIQUITIN_2"/>
    <property type="match status" value="1"/>
</dbReference>
<dbReference type="InterPro" id="IPR044571">
    <property type="entry name" value="P4KG1-8"/>
</dbReference>
<dbReference type="EMBL" id="CM017660">
    <property type="protein sequence ID" value="TYI49857.1"/>
    <property type="molecule type" value="Genomic_DNA"/>
</dbReference>
<dbReference type="SUPFAM" id="SSF54236">
    <property type="entry name" value="Ubiquitin-like"/>
    <property type="match status" value="1"/>
</dbReference>
<dbReference type="EC" id="2.7.1.67" evidence="2"/>
<name>A0A5D2S9Y4_GOSMU</name>
<feature type="domain" description="Ubiquitin-like" evidence="7">
    <location>
        <begin position="28"/>
        <end position="82"/>
    </location>
</feature>
<dbReference type="Proteomes" id="UP000323597">
    <property type="component" value="Chromosome D12"/>
</dbReference>
<feature type="domain" description="PI3K/PI4K catalytic" evidence="8">
    <location>
        <begin position="148"/>
        <end position="445"/>
    </location>
</feature>
<dbReference type="PROSITE" id="PS50290">
    <property type="entry name" value="PI3_4_KINASE_3"/>
    <property type="match status" value="1"/>
</dbReference>
<evidence type="ECO:0000313" key="10">
    <source>
        <dbReference type="Proteomes" id="UP000323597"/>
    </source>
</evidence>
<evidence type="ECO:0000256" key="6">
    <source>
        <dbReference type="ARBA" id="ARBA00022840"/>
    </source>
</evidence>
<evidence type="ECO:0000256" key="1">
    <source>
        <dbReference type="ARBA" id="ARBA00008941"/>
    </source>
</evidence>
<dbReference type="InterPro" id="IPR029071">
    <property type="entry name" value="Ubiquitin-like_domsf"/>
</dbReference>
<dbReference type="CDD" id="cd17039">
    <property type="entry name" value="Ubl_ubiquitin_like"/>
    <property type="match status" value="1"/>
</dbReference>
<keyword evidence="10" id="KW-1185">Reference proteome</keyword>
<dbReference type="InterPro" id="IPR000626">
    <property type="entry name" value="Ubiquitin-like_dom"/>
</dbReference>
<evidence type="ECO:0000313" key="9">
    <source>
        <dbReference type="EMBL" id="TYI49857.1"/>
    </source>
</evidence>
<dbReference type="GO" id="GO:0005524">
    <property type="term" value="F:ATP binding"/>
    <property type="evidence" value="ECO:0007669"/>
    <property type="project" value="UniProtKB-KW"/>
</dbReference>
<dbReference type="GO" id="GO:0004430">
    <property type="term" value="F:1-phosphatidylinositol 4-kinase activity"/>
    <property type="evidence" value="ECO:0007669"/>
    <property type="project" value="UniProtKB-EC"/>
</dbReference>
<keyword evidence="3" id="KW-0808">Transferase</keyword>
<dbReference type="PANTHER" id="PTHR45800">
    <property type="entry name" value="PHOSPHATIDYLINOSITOL 4-KINASE GAMMA"/>
    <property type="match status" value="1"/>
</dbReference>
<evidence type="ECO:0000256" key="5">
    <source>
        <dbReference type="ARBA" id="ARBA00022777"/>
    </source>
</evidence>